<dbReference type="Pfam" id="PF25023">
    <property type="entry name" value="TEN_YD-shell"/>
    <property type="match status" value="3"/>
</dbReference>
<proteinExistence type="predicted"/>
<dbReference type="InterPro" id="IPR006530">
    <property type="entry name" value="YD"/>
</dbReference>
<dbReference type="NCBIfam" id="TIGR03696">
    <property type="entry name" value="Rhs_assc_core"/>
    <property type="match status" value="1"/>
</dbReference>
<keyword evidence="1" id="KW-0677">Repeat</keyword>
<feature type="domain" description="Teneurin-like YD-shell" evidence="2">
    <location>
        <begin position="473"/>
        <end position="611"/>
    </location>
</feature>
<dbReference type="PANTHER" id="PTHR32305">
    <property type="match status" value="1"/>
</dbReference>
<dbReference type="NCBIfam" id="TIGR01643">
    <property type="entry name" value="YD_repeat_2x"/>
    <property type="match status" value="5"/>
</dbReference>
<dbReference type="InterPro" id="IPR050708">
    <property type="entry name" value="T6SS_VgrG/RHS"/>
</dbReference>
<dbReference type="InterPro" id="IPR022385">
    <property type="entry name" value="Rhs_assc_core"/>
</dbReference>
<evidence type="ECO:0000313" key="3">
    <source>
        <dbReference type="EMBL" id="MDO3380753.1"/>
    </source>
</evidence>
<keyword evidence="4" id="KW-1185">Reference proteome</keyword>
<accession>A0ABT8TBJ9</accession>
<dbReference type="EMBL" id="JAULRT010000031">
    <property type="protein sequence ID" value="MDO3380753.1"/>
    <property type="molecule type" value="Genomic_DNA"/>
</dbReference>
<sequence>MTDILYVKCRCDQNFIDGKCEDREPVYNAGTTQDPSTGAILKISDPNNQGLRCGQEIQGEDCEGSGEPIDVPWVGNPVSCATGQKKQTEALYQSADGQLNFNLTYKKSGETKTRAYTLPIPNNVEVIEVIKPEEKTHGWLSDAPRLIDYGQGVMAFLNGRGITRLFLNGQSQRPAAGHLTTTSGGSIYTSAGGTAYHFDSAGVLTNKTDRNDRTVTYTYPSHDERVMTDDAGRSLRLIYDDLGPAGEPVPVQMTDPAGQVYSYQYDPDGYLTRVNLPGGGYREYSYQVFDDGDKRLSSIQDETGTHYAFWAYDEKKRATLSEHAGSAEKVTINYNDETPGEVSRSVRTYRSASDFSEVDYTFAVLNGSYKPLEKTVQPCPDCSVGTTQYQYDSNGYLQEKIDAAGVVTRFTYNSEGLQTQKIEAWGTPEERTTTTTWHIGWRKPLTVDEAQRLTTYTYDANGNRLTQAVKDKQTMLQRTTTWTYNSRGQVLTEDGPRTSVNDTATYTYDAQGNLATVTNALGHTTVFANYDAHGRALSITDANGVSTQLVYSPRGWLTSATTAGKTTLYTYLANGKLQSVERSTGVTLHYEYDAAQRLTAIEDDAGNRIEYTLDLMGNQTQTDIKDAAGVLKNAVTQVYNNLGRLKQTIRGGNGADEFSYDAEGRTTVQEDALNRTSTMEYDPLGRLLKQIDPAQQETEFSYDTQNNLTSVTDPNNHATAYIYNGFGEVTQLTSPDTGTTTYEYDAAGNRTAQVDARGIRTEYSYDALNRLTQVHYPSDPSLDVSYTYDQGTNGIGRLTRIDDATGYTTYSYDAWGNVVSQTQVTSGNIYTVGYSYNADNQLQSMTYPSGKVVDYSFSATGDVSDVTLTSGSNTSSLATGIAYLPFGPSTGWTLGNGLVVSGAFDLEYRLTDVQTTPVIDYSYGYDPVGNIIQWDNLLDISRSQSFDYDALDRLTDATGLYGDFDYTYDPVGNRLSKTEAGSATTDTYAYDPASNRLTGITGANPESMTYDAVGNIVTRGSDTFTYNARNRLAKVERSGAVIAEYQHNGKGERVVKAAGGNTIHFVYDLMGNIIATANGAGVVQREYVYVNGERLALLQESPTQATYFYHNDHLGTSKALTNASGTVVWQADYTPFGELTETVSIVEQPFRFPGQYFDEETGLYYNYFRDYDPGLGRYVQSDPIGLEGGINTYGYVEGNPLSKFDILGLYSSSCLEKAKNRLELCLKIARDLYDRMSDNFSSSCDYVCSGLGNEYGGHVSCQIICDASLGPSKAMVYIQYMSMVSGCYMVYKTQKLFCSEC</sequence>
<feature type="domain" description="Teneurin-like YD-shell" evidence="2">
    <location>
        <begin position="632"/>
        <end position="790"/>
    </location>
</feature>
<dbReference type="PANTHER" id="PTHR32305:SF15">
    <property type="entry name" value="PROTEIN RHSA-RELATED"/>
    <property type="match status" value="1"/>
</dbReference>
<dbReference type="InterPro" id="IPR056823">
    <property type="entry name" value="TEN-like_YD-shell"/>
</dbReference>
<organism evidence="3 4">
    <name type="scientific">Gilvimarinus algae</name>
    <dbReference type="NCBI Taxonomy" id="3058037"/>
    <lineage>
        <taxon>Bacteria</taxon>
        <taxon>Pseudomonadati</taxon>
        <taxon>Pseudomonadota</taxon>
        <taxon>Gammaproteobacteria</taxon>
        <taxon>Cellvibrionales</taxon>
        <taxon>Cellvibrionaceae</taxon>
        <taxon>Gilvimarinus</taxon>
    </lineage>
</organism>
<evidence type="ECO:0000256" key="1">
    <source>
        <dbReference type="ARBA" id="ARBA00022737"/>
    </source>
</evidence>
<evidence type="ECO:0000259" key="2">
    <source>
        <dbReference type="Pfam" id="PF25023"/>
    </source>
</evidence>
<reference evidence="3" key="1">
    <citation type="submission" date="2023-07" db="EMBL/GenBank/DDBJ databases">
        <title>Gilvimarinus algae sp. nov., isolated from the surface of Kelp.</title>
        <authorList>
            <person name="Sun Y.Y."/>
            <person name="Gong Y."/>
            <person name="Du Z.J."/>
        </authorList>
    </citation>
    <scope>NUCLEOTIDE SEQUENCE</scope>
    <source>
        <strain evidence="3">SDUM040014</strain>
    </source>
</reference>
<dbReference type="Pfam" id="PF05593">
    <property type="entry name" value="RHS_repeat"/>
    <property type="match status" value="2"/>
</dbReference>
<name>A0ABT8TBJ9_9GAMM</name>
<gene>
    <name evidence="3" type="ORF">QWI16_01125</name>
</gene>
<evidence type="ECO:0000313" key="4">
    <source>
        <dbReference type="Proteomes" id="UP001168380"/>
    </source>
</evidence>
<comment type="caution">
    <text evidence="3">The sequence shown here is derived from an EMBL/GenBank/DDBJ whole genome shotgun (WGS) entry which is preliminary data.</text>
</comment>
<feature type="domain" description="Teneurin-like YD-shell" evidence="2">
    <location>
        <begin position="912"/>
        <end position="1182"/>
    </location>
</feature>
<dbReference type="InterPro" id="IPR031325">
    <property type="entry name" value="RHS_repeat"/>
</dbReference>
<protein>
    <submittedName>
        <fullName evidence="3">RHS repeat-associated core domain-containing protein</fullName>
    </submittedName>
</protein>
<dbReference type="PRINTS" id="PR00394">
    <property type="entry name" value="RHSPROTEIN"/>
</dbReference>
<dbReference type="RefSeq" id="WP_302710872.1">
    <property type="nucleotide sequence ID" value="NZ_JAULRT010000031.1"/>
</dbReference>
<dbReference type="Gene3D" id="2.180.10.10">
    <property type="entry name" value="RHS repeat-associated core"/>
    <property type="match status" value="4"/>
</dbReference>
<dbReference type="Proteomes" id="UP001168380">
    <property type="component" value="Unassembled WGS sequence"/>
</dbReference>